<evidence type="ECO:0000259" key="17">
    <source>
        <dbReference type="PROSITE" id="PS51910"/>
    </source>
</evidence>
<keyword evidence="11 14" id="KW-0326">Glycosidase</keyword>
<evidence type="ECO:0000256" key="3">
    <source>
        <dbReference type="ARBA" id="ARBA00008682"/>
    </source>
</evidence>
<evidence type="ECO:0000256" key="15">
    <source>
        <dbReference type="SAM" id="SignalP"/>
    </source>
</evidence>
<evidence type="ECO:0000256" key="13">
    <source>
        <dbReference type="PROSITE-ProRule" id="PRU00261"/>
    </source>
</evidence>
<feature type="signal peptide" evidence="15">
    <location>
        <begin position="1"/>
        <end position="24"/>
    </location>
</feature>
<dbReference type="Gene3D" id="3.10.50.10">
    <property type="match status" value="1"/>
</dbReference>
<dbReference type="InterPro" id="IPR053214">
    <property type="entry name" value="LysM12-like"/>
</dbReference>
<dbReference type="EMBL" id="CP031385">
    <property type="protein sequence ID" value="QPG94581.1"/>
    <property type="molecule type" value="Genomic_DNA"/>
</dbReference>
<sequence>MRPWSQLSWSSCMLLSTFITPCLSAVITARPSSAEVLPELPNACRAVVSTFDYSAKARRHHELPVCSADSHLHARDGDEIVPAASPEAGVSLFGQTDLSSLLGRQVVGGDDYTCGPDRPCKNKACCPKKTGQCNYGEEACGTSGISPNEVCWSNCDAKAECGKNAKVPGQKCPLNVCCGKWGFCGMTNDFCEKEDKGATGGCQSNCDQPGPKNKASDQLNRVIGYYEAWRHNSSCQDMGLDDIPVNSLTHLYFSFAFITPNEYNIIGMDGLPDKLFTDFTSLKKKNPGLKTIIAVGGWTHNNPGPLQKVFSNMVGSKETRARFIKNLMSFLRQHAFDGVDFDWEYPGADDRGGVPEDAENFVQFLKELDDENNKQPTKYIVSFTAPTSFWYLRHFDLKAIDHVDFVNVMSYDLHGVWDRDNPIGSYIYGHTNLTEMSLAFDLFWRNDVPANKLNMGLGFYGRAFQLADPSCNKPGCLFKGGATKGACSGESGILSYREIQEVIKVNKIKPVHDKEAGVKYITWNTDQWVSFDDKETFKQKKEDLAAKLGLGGYLIWAIDQDDAEMSALAAVLDPKPLGDFKSIDKGDENWTGTNEKCYVTSCGVEDCKPGEIMITDQKCGDNKKSTLCCPLSGAPDPKSCTWRGGATIWCNGYCKDDEVMTHMSKYGGGHECSDGQMAHCCESSLGEKNICKWRGVGEKCHSGELPLTFSGTVLDILDDVAKVILRVVGRVYPLAALSGLVLLEVLDELHLDTKKLYCCPEKEVAKWKNCAWYGKPGNCFDGHCPDMKTVQITDSYFGGGQTCGSHLIDRVRTFCCESDGEPLFLPVDLKNLFEHPPDGGSDTDFTLVTDKTSAGGDDDPNEAAFQFVVLVSPEALQVSLDKRDGSHWDVFDCNDSVSEGEHTVRMVCNDQAPDSNCHKIGLGHGVPGTILQMPEGCGPGKYAVAKSMAPAPGKHHTKLLPRHLSHLAGLEPVVYDLTFDYDFHRVRRDLGNTQMRIDYSNQDDYWKNIVAGSVSRKRDVHGRKRHAKRTLEDVGGNPVRWLEDEFRDDFHFDKIASRDLHERWFGKSILEWLAALVKPEIKREFTHKYDDSVTAKLFDESWDCPGSVEGVNYDGHLLGQAVLDIEVESSFGFTLIVESLTLPLTLDQSYLTFYNKGKVTGVVTLEALARVTYEKKKVILNLPFPGASFKIPGIATIGPQLTVEGSIDASLGMAGSIETKLEIAKWEVRQVMPDTESYRPELIDNSKPSLDRTGDFSGVQKPEFYAGVTASGDVTFKLSAAAEFGFAAGISTTGTCPFTYGLDVGARLFARATAPQVFGWSGGEVNLTDKWDKTIIKGGTCPDLGPIPSRRRSLRDLDHLLLIKGRRAEEEGVTRNIPRSEAAEPGAYGALDVEVKSMDSHGAGLRTRHISGGHMSSLVKRGGVYGPAFSLPVGEFFCPSKDGEEGITCEQAYDSMATSDEGDGWSDAATKHKREKLTPTSTIDENAIAAQFHAHQRRSSGHGHHAGGGALNMFDKRGKKKLIKACSRDCRIESWFPSGGELNGADWGWVDPMNCSDFNFGSPLTARAANVQYDTEHVLEAQMIGLFFVHLNGRKSRLPDPKPGAAPGADVSFCDYVDELWDVDAFVWPGQDTYRGVGKAWKPIEHIAAQFPTTTFKRSEFVALEAAINTPPKTKAWRSANPYETTNWKKDIANYAKARKILMKMRSTMGSRIYQSHLTISTTMKTQTDRIGKVLDALDSTLLPANQRAGYQQWSKQNLEAEWLKYMKGQYTTMQSRTNGLVNDFLPEMKKVWVTQAEKDKWKDVVGDSTTVAAEKQAHRAFIKSIEDFKTNWDALPPWTNPL</sequence>
<evidence type="ECO:0000256" key="14">
    <source>
        <dbReference type="RuleBase" id="RU000489"/>
    </source>
</evidence>
<dbReference type="Gene3D" id="3.20.20.80">
    <property type="entry name" value="Glycosidases"/>
    <property type="match status" value="1"/>
</dbReference>
<feature type="domain" description="GH18" evidence="17">
    <location>
        <begin position="220"/>
        <end position="575"/>
    </location>
</feature>
<evidence type="ECO:0000313" key="19">
    <source>
        <dbReference type="Proteomes" id="UP000594364"/>
    </source>
</evidence>
<dbReference type="InterPro" id="IPR029070">
    <property type="entry name" value="Chitinase_insertion_sf"/>
</dbReference>
<dbReference type="EC" id="3.2.1.14" evidence="4"/>
<dbReference type="PROSITE" id="PS51910">
    <property type="entry name" value="GH18_2"/>
    <property type="match status" value="1"/>
</dbReference>
<dbReference type="OrthoDB" id="73875at2759"/>
<dbReference type="Gene3D" id="3.30.60.10">
    <property type="entry name" value="Endochitinase-like"/>
    <property type="match status" value="1"/>
</dbReference>
<comment type="catalytic activity">
    <reaction evidence="1">
        <text>Random endo-hydrolysis of N-acetyl-beta-D-glucosaminide (1-&gt;4)-beta-linkages in chitin and chitodextrins.</text>
        <dbReference type="EC" id="3.2.1.14"/>
    </reaction>
</comment>
<keyword evidence="7 14" id="KW-0378">Hydrolase</keyword>
<dbReference type="SUPFAM" id="SSF54556">
    <property type="entry name" value="Chitinase insertion domain"/>
    <property type="match status" value="1"/>
</dbReference>
<accession>A0A7S9KLZ8</accession>
<keyword evidence="8" id="KW-0146">Chitin degradation</keyword>
<dbReference type="SUPFAM" id="SSF57016">
    <property type="entry name" value="Plant lectins/antimicrobial peptides"/>
    <property type="match status" value="1"/>
</dbReference>
<protein>
    <recommendedName>
        <fullName evidence="4">chitinase</fullName>
        <ecNumber evidence="4">3.2.1.14</ecNumber>
    </recommendedName>
</protein>
<evidence type="ECO:0000256" key="6">
    <source>
        <dbReference type="ARBA" id="ARBA00022669"/>
    </source>
</evidence>
<feature type="disulfide bond" evidence="13">
    <location>
        <begin position="172"/>
        <end position="184"/>
    </location>
</feature>
<dbReference type="Proteomes" id="UP000594364">
    <property type="component" value="Chromosome 1"/>
</dbReference>
<evidence type="ECO:0000256" key="11">
    <source>
        <dbReference type="ARBA" id="ARBA00023295"/>
    </source>
</evidence>
<dbReference type="InterPro" id="IPR001223">
    <property type="entry name" value="Glyco_hydro18_cat"/>
</dbReference>
<evidence type="ECO:0000256" key="4">
    <source>
        <dbReference type="ARBA" id="ARBA00012729"/>
    </source>
</evidence>
<evidence type="ECO:0000313" key="18">
    <source>
        <dbReference type="EMBL" id="QPG94581.1"/>
    </source>
</evidence>
<evidence type="ECO:0000256" key="10">
    <source>
        <dbReference type="ARBA" id="ARBA00023277"/>
    </source>
</evidence>
<organism evidence="18 19">
    <name type="scientific">Epichloe festucae (strain Fl1)</name>
    <dbReference type="NCBI Taxonomy" id="877507"/>
    <lineage>
        <taxon>Eukaryota</taxon>
        <taxon>Fungi</taxon>
        <taxon>Dikarya</taxon>
        <taxon>Ascomycota</taxon>
        <taxon>Pezizomycotina</taxon>
        <taxon>Sordariomycetes</taxon>
        <taxon>Hypocreomycetidae</taxon>
        <taxon>Hypocreales</taxon>
        <taxon>Clavicipitaceae</taxon>
        <taxon>Epichloe</taxon>
    </lineage>
</organism>
<dbReference type="InterPro" id="IPR001579">
    <property type="entry name" value="Glyco_hydro_18_chit_AS"/>
</dbReference>
<dbReference type="InterPro" id="IPR036861">
    <property type="entry name" value="Endochitinase-like_sf"/>
</dbReference>
<keyword evidence="10" id="KW-0119">Carbohydrate metabolism</keyword>
<dbReference type="InterPro" id="IPR011583">
    <property type="entry name" value="Chitinase_II/V-like_cat"/>
</dbReference>
<feature type="disulfide bond" evidence="13">
    <location>
        <begin position="177"/>
        <end position="191"/>
    </location>
</feature>
<dbReference type="GO" id="GO:0006032">
    <property type="term" value="P:chitin catabolic process"/>
    <property type="evidence" value="ECO:0007669"/>
    <property type="project" value="UniProtKB-KW"/>
</dbReference>
<dbReference type="GO" id="GO:0000272">
    <property type="term" value="P:polysaccharide catabolic process"/>
    <property type="evidence" value="ECO:0007669"/>
    <property type="project" value="UniProtKB-KW"/>
</dbReference>
<dbReference type="InterPro" id="IPR017853">
    <property type="entry name" value="GH"/>
</dbReference>
<evidence type="ECO:0000256" key="8">
    <source>
        <dbReference type="ARBA" id="ARBA00023024"/>
    </source>
</evidence>
<evidence type="ECO:0000256" key="2">
    <source>
        <dbReference type="ARBA" id="ARBA00004613"/>
    </source>
</evidence>
<evidence type="ECO:0000256" key="9">
    <source>
        <dbReference type="ARBA" id="ARBA00023026"/>
    </source>
</evidence>
<dbReference type="PROSITE" id="PS01095">
    <property type="entry name" value="GH18_1"/>
    <property type="match status" value="1"/>
</dbReference>
<dbReference type="PANTHER" id="PTHR47700">
    <property type="entry name" value="V CHITINASE, PUTATIVE (AFU_ORTHOLOGUE AFUA_6G13720)-RELATED"/>
    <property type="match status" value="1"/>
</dbReference>
<proteinExistence type="inferred from homology"/>
<dbReference type="SUPFAM" id="SSF51445">
    <property type="entry name" value="(Trans)glycosidases"/>
    <property type="match status" value="1"/>
</dbReference>
<dbReference type="PANTHER" id="PTHR47700:SF2">
    <property type="entry name" value="CHITINASE"/>
    <property type="match status" value="1"/>
</dbReference>
<reference evidence="18 19" key="1">
    <citation type="journal article" date="2018" name="PLoS Genet.">
        <title>Repeat elements organise 3D genome structure and mediate transcription in the filamentous fungus Epichloe festucae.</title>
        <authorList>
            <person name="Winter D.J."/>
            <person name="Ganley A.R.D."/>
            <person name="Young C.A."/>
            <person name="Liachko I."/>
            <person name="Schardl C.L."/>
            <person name="Dupont P.Y."/>
            <person name="Berry D."/>
            <person name="Ram A."/>
            <person name="Scott B."/>
            <person name="Cox M.P."/>
        </authorList>
    </citation>
    <scope>NUCLEOTIDE SEQUENCE [LARGE SCALE GENOMIC DNA]</scope>
    <source>
        <strain evidence="18 19">Fl1</strain>
    </source>
</reference>
<dbReference type="GO" id="GO:0005576">
    <property type="term" value="C:extracellular region"/>
    <property type="evidence" value="ECO:0007669"/>
    <property type="project" value="UniProtKB-SubCell"/>
</dbReference>
<evidence type="ECO:0000256" key="5">
    <source>
        <dbReference type="ARBA" id="ARBA00022525"/>
    </source>
</evidence>
<keyword evidence="13" id="KW-1015">Disulfide bond</keyword>
<dbReference type="PROSITE" id="PS50941">
    <property type="entry name" value="CHIT_BIND_I_2"/>
    <property type="match status" value="1"/>
</dbReference>
<dbReference type="GO" id="GO:0008061">
    <property type="term" value="F:chitin binding"/>
    <property type="evidence" value="ECO:0007669"/>
    <property type="project" value="UniProtKB-UniRule"/>
</dbReference>
<comment type="caution">
    <text evidence="13">Lacks conserved residue(s) required for the propagation of feature annotation.</text>
</comment>
<keyword evidence="19" id="KW-1185">Reference proteome</keyword>
<keyword evidence="5" id="KW-0964">Secreted</keyword>
<keyword evidence="9" id="KW-0843">Virulence</keyword>
<evidence type="ECO:0000256" key="7">
    <source>
        <dbReference type="ARBA" id="ARBA00022801"/>
    </source>
</evidence>
<keyword evidence="12" id="KW-0624">Polysaccharide degradation</keyword>
<dbReference type="Pfam" id="PF00187">
    <property type="entry name" value="Chitin_bind_1"/>
    <property type="match status" value="1"/>
</dbReference>
<name>A0A7S9KLZ8_EPIFF</name>
<comment type="subcellular location">
    <subcellularLocation>
        <location evidence="2">Secreted</location>
    </subcellularLocation>
</comment>
<keyword evidence="15" id="KW-0732">Signal</keyword>
<gene>
    <name evidence="18" type="ORF">C2857_006425</name>
</gene>
<evidence type="ECO:0000256" key="12">
    <source>
        <dbReference type="ARBA" id="ARBA00023326"/>
    </source>
</evidence>
<dbReference type="SMART" id="SM00636">
    <property type="entry name" value="Glyco_18"/>
    <property type="match status" value="1"/>
</dbReference>
<evidence type="ECO:0000256" key="1">
    <source>
        <dbReference type="ARBA" id="ARBA00000822"/>
    </source>
</evidence>
<keyword evidence="6 13" id="KW-0147">Chitin-binding</keyword>
<comment type="similarity">
    <text evidence="3">Belongs to the glycosyl hydrolase 18 family. Chitinase class V subfamily.</text>
</comment>
<dbReference type="Pfam" id="PF00704">
    <property type="entry name" value="Glyco_hydro_18"/>
    <property type="match status" value="1"/>
</dbReference>
<evidence type="ECO:0000259" key="16">
    <source>
        <dbReference type="PROSITE" id="PS50941"/>
    </source>
</evidence>
<feature type="domain" description="Chitin-binding type-1" evidence="16">
    <location>
        <begin position="158"/>
        <end position="208"/>
    </location>
</feature>
<dbReference type="InterPro" id="IPR001002">
    <property type="entry name" value="Chitin-bd_1"/>
</dbReference>
<dbReference type="GO" id="GO:0008843">
    <property type="term" value="F:endochitinase activity"/>
    <property type="evidence" value="ECO:0007669"/>
    <property type="project" value="UniProtKB-EC"/>
</dbReference>
<dbReference type="SMART" id="SM00270">
    <property type="entry name" value="ChtBD1"/>
    <property type="match status" value="1"/>
</dbReference>
<feature type="chain" id="PRO_5034441608" description="chitinase" evidence="15">
    <location>
        <begin position="25"/>
        <end position="1843"/>
    </location>
</feature>
<dbReference type="CDD" id="cd00035">
    <property type="entry name" value="ChtBD1"/>
    <property type="match status" value="1"/>
</dbReference>
<feature type="disulfide bond" evidence="13">
    <location>
        <begin position="202"/>
        <end position="206"/>
    </location>
</feature>